<dbReference type="PANTHER" id="PTHR43033">
    <property type="entry name" value="TRNA(ILE)-LYSIDINE SYNTHASE-RELATED"/>
    <property type="match status" value="1"/>
</dbReference>
<keyword evidence="4 6" id="KW-0067">ATP-binding</keyword>
<feature type="non-terminal residue" evidence="6">
    <location>
        <position position="1"/>
    </location>
</feature>
<dbReference type="InterPro" id="IPR011063">
    <property type="entry name" value="TilS/TtcA_N"/>
</dbReference>
<reference evidence="6 7" key="1">
    <citation type="submission" date="2024-12" db="EMBL/GenBank/DDBJ databases">
        <title>Forecasting of Potato common scab and diversities of Pathogenic streptomyces spp. in china.</title>
        <authorList>
            <person name="Handique U."/>
            <person name="Wu J."/>
        </authorList>
    </citation>
    <scope>NUCLEOTIDE SEQUENCE [LARGE SCALE GENOMIC DNA]</scope>
    <source>
        <strain evidence="6 7">ZRIMU1585</strain>
    </source>
</reference>
<gene>
    <name evidence="6" type="ORF">ACKI1S_48745</name>
</gene>
<evidence type="ECO:0000259" key="5">
    <source>
        <dbReference type="Pfam" id="PF01171"/>
    </source>
</evidence>
<dbReference type="SUPFAM" id="SSF52402">
    <property type="entry name" value="Adenine nucleotide alpha hydrolases-like"/>
    <property type="match status" value="1"/>
</dbReference>
<dbReference type="InterPro" id="IPR014729">
    <property type="entry name" value="Rossmann-like_a/b/a_fold"/>
</dbReference>
<feature type="domain" description="tRNA(Ile)-lysidine/2-thiocytidine synthase N-terminal" evidence="5">
    <location>
        <begin position="2"/>
        <end position="45"/>
    </location>
</feature>
<sequence>KRKIIRPLLPFTREQIQVYAATHKIDYVEDSSNAKNNYTRNLLRNIVLPEIEKAFPATIQNIQHNIERFEEIKSLYHEALTMRLKK</sequence>
<dbReference type="Proteomes" id="UP001631993">
    <property type="component" value="Unassembled WGS sequence"/>
</dbReference>
<protein>
    <submittedName>
        <fullName evidence="6">ATP-binding protein</fullName>
    </submittedName>
</protein>
<accession>A0ABW9J142</accession>
<name>A0ABW9J142_STRGJ</name>
<dbReference type="GO" id="GO:0005524">
    <property type="term" value="F:ATP binding"/>
    <property type="evidence" value="ECO:0007669"/>
    <property type="project" value="UniProtKB-KW"/>
</dbReference>
<evidence type="ECO:0000313" key="7">
    <source>
        <dbReference type="Proteomes" id="UP001631993"/>
    </source>
</evidence>
<dbReference type="Gene3D" id="3.40.50.620">
    <property type="entry name" value="HUPs"/>
    <property type="match status" value="1"/>
</dbReference>
<dbReference type="EMBL" id="JBJVNE010000495">
    <property type="protein sequence ID" value="MFM9653862.1"/>
    <property type="molecule type" value="Genomic_DNA"/>
</dbReference>
<evidence type="ECO:0000256" key="3">
    <source>
        <dbReference type="ARBA" id="ARBA00022741"/>
    </source>
</evidence>
<evidence type="ECO:0000256" key="1">
    <source>
        <dbReference type="ARBA" id="ARBA00022598"/>
    </source>
</evidence>
<dbReference type="Pfam" id="PF01171">
    <property type="entry name" value="ATP_bind_3"/>
    <property type="match status" value="1"/>
</dbReference>
<comment type="caution">
    <text evidence="6">The sequence shown here is derived from an EMBL/GenBank/DDBJ whole genome shotgun (WGS) entry which is preliminary data.</text>
</comment>
<keyword evidence="7" id="KW-1185">Reference proteome</keyword>
<proteinExistence type="predicted"/>
<organism evidence="6 7">
    <name type="scientific">Streptomyces galilaeus</name>
    <dbReference type="NCBI Taxonomy" id="33899"/>
    <lineage>
        <taxon>Bacteria</taxon>
        <taxon>Bacillati</taxon>
        <taxon>Actinomycetota</taxon>
        <taxon>Actinomycetes</taxon>
        <taxon>Kitasatosporales</taxon>
        <taxon>Streptomycetaceae</taxon>
        <taxon>Streptomyces</taxon>
    </lineage>
</organism>
<evidence type="ECO:0000256" key="4">
    <source>
        <dbReference type="ARBA" id="ARBA00022840"/>
    </source>
</evidence>
<dbReference type="PANTHER" id="PTHR43033:SF1">
    <property type="entry name" value="TRNA(ILE)-LYSIDINE SYNTHASE-RELATED"/>
    <property type="match status" value="1"/>
</dbReference>
<keyword evidence="2" id="KW-0819">tRNA processing</keyword>
<feature type="non-terminal residue" evidence="6">
    <location>
        <position position="86"/>
    </location>
</feature>
<dbReference type="InterPro" id="IPR012094">
    <property type="entry name" value="tRNA_Ile_lys_synt"/>
</dbReference>
<keyword evidence="3" id="KW-0547">Nucleotide-binding</keyword>
<evidence type="ECO:0000256" key="2">
    <source>
        <dbReference type="ARBA" id="ARBA00022694"/>
    </source>
</evidence>
<dbReference type="RefSeq" id="WP_409098105.1">
    <property type="nucleotide sequence ID" value="NZ_JBJVNE010000495.1"/>
</dbReference>
<evidence type="ECO:0000313" key="6">
    <source>
        <dbReference type="EMBL" id="MFM9653862.1"/>
    </source>
</evidence>
<keyword evidence="1" id="KW-0436">Ligase</keyword>